<evidence type="ECO:0000313" key="1">
    <source>
        <dbReference type="EMBL" id="KKM03113.1"/>
    </source>
</evidence>
<gene>
    <name evidence="1" type="ORF">LCGC14_1777700</name>
</gene>
<sequence length="67" mass="7298">MKKLLIVFGVLFVLIVLISAAAALLWDSGGFSLGDKVAVVYIEGPIILSEDIIEELKEYEDDDSIKA</sequence>
<name>A0A0F9JW02_9ZZZZ</name>
<dbReference type="AlphaFoldDB" id="A0A0F9JW02"/>
<comment type="caution">
    <text evidence="1">The sequence shown here is derived from an EMBL/GenBank/DDBJ whole genome shotgun (WGS) entry which is preliminary data.</text>
</comment>
<protein>
    <submittedName>
        <fullName evidence="1">Uncharacterized protein</fullName>
    </submittedName>
</protein>
<feature type="non-terminal residue" evidence="1">
    <location>
        <position position="67"/>
    </location>
</feature>
<proteinExistence type="predicted"/>
<organism evidence="1">
    <name type="scientific">marine sediment metagenome</name>
    <dbReference type="NCBI Taxonomy" id="412755"/>
    <lineage>
        <taxon>unclassified sequences</taxon>
        <taxon>metagenomes</taxon>
        <taxon>ecological metagenomes</taxon>
    </lineage>
</organism>
<dbReference type="EMBL" id="LAZR01016762">
    <property type="protein sequence ID" value="KKM03113.1"/>
    <property type="molecule type" value="Genomic_DNA"/>
</dbReference>
<reference evidence="1" key="1">
    <citation type="journal article" date="2015" name="Nature">
        <title>Complex archaea that bridge the gap between prokaryotes and eukaryotes.</title>
        <authorList>
            <person name="Spang A."/>
            <person name="Saw J.H."/>
            <person name="Jorgensen S.L."/>
            <person name="Zaremba-Niedzwiedzka K."/>
            <person name="Martijn J."/>
            <person name="Lind A.E."/>
            <person name="van Eijk R."/>
            <person name="Schleper C."/>
            <person name="Guy L."/>
            <person name="Ettema T.J."/>
        </authorList>
    </citation>
    <scope>NUCLEOTIDE SEQUENCE</scope>
</reference>
<accession>A0A0F9JW02</accession>